<comment type="caution">
    <text evidence="6">The sequence shown here is derived from an EMBL/GenBank/DDBJ whole genome shotgun (WGS) entry which is preliminary data.</text>
</comment>
<dbReference type="Proteomes" id="UP000446866">
    <property type="component" value="Unassembled WGS sequence"/>
</dbReference>
<evidence type="ECO:0000256" key="1">
    <source>
        <dbReference type="ARBA" id="ARBA00023015"/>
    </source>
</evidence>
<evidence type="ECO:0000259" key="5">
    <source>
        <dbReference type="PROSITE" id="PS51078"/>
    </source>
</evidence>
<keyword evidence="3" id="KW-0804">Transcription</keyword>
<feature type="domain" description="IclR-ED" evidence="5">
    <location>
        <begin position="71"/>
        <end position="258"/>
    </location>
</feature>
<dbReference type="GO" id="GO:0003677">
    <property type="term" value="F:DNA binding"/>
    <property type="evidence" value="ECO:0007669"/>
    <property type="project" value="UniProtKB-KW"/>
</dbReference>
<dbReference type="SUPFAM" id="SSF55781">
    <property type="entry name" value="GAF domain-like"/>
    <property type="match status" value="1"/>
</dbReference>
<name>A0A845QJH8_9FIRM</name>
<gene>
    <name evidence="6" type="ORF">D0435_10290</name>
</gene>
<reference evidence="6 7" key="1">
    <citation type="submission" date="2018-08" db="EMBL/GenBank/DDBJ databases">
        <title>Murine metabolic-syndrome-specific gut microbial biobank.</title>
        <authorList>
            <person name="Liu C."/>
        </authorList>
    </citation>
    <scope>NUCLEOTIDE SEQUENCE [LARGE SCALE GENOMIC DNA]</scope>
    <source>
        <strain evidence="6 7">28</strain>
    </source>
</reference>
<dbReference type="Pfam" id="PF09339">
    <property type="entry name" value="HTH_IclR"/>
    <property type="match status" value="1"/>
</dbReference>
<dbReference type="GO" id="GO:0045892">
    <property type="term" value="P:negative regulation of DNA-templated transcription"/>
    <property type="evidence" value="ECO:0007669"/>
    <property type="project" value="TreeGrafter"/>
</dbReference>
<dbReference type="InterPro" id="IPR036390">
    <property type="entry name" value="WH_DNA-bd_sf"/>
</dbReference>
<evidence type="ECO:0000256" key="2">
    <source>
        <dbReference type="ARBA" id="ARBA00023125"/>
    </source>
</evidence>
<proteinExistence type="predicted"/>
<dbReference type="Pfam" id="PF01614">
    <property type="entry name" value="IclR_C"/>
    <property type="match status" value="1"/>
</dbReference>
<evidence type="ECO:0000259" key="4">
    <source>
        <dbReference type="PROSITE" id="PS51077"/>
    </source>
</evidence>
<evidence type="ECO:0000256" key="3">
    <source>
        <dbReference type="ARBA" id="ARBA00023163"/>
    </source>
</evidence>
<keyword evidence="7" id="KW-1185">Reference proteome</keyword>
<dbReference type="GO" id="GO:0003700">
    <property type="term" value="F:DNA-binding transcription factor activity"/>
    <property type="evidence" value="ECO:0007669"/>
    <property type="project" value="TreeGrafter"/>
</dbReference>
<dbReference type="SUPFAM" id="SSF46785">
    <property type="entry name" value="Winged helix' DNA-binding domain"/>
    <property type="match status" value="1"/>
</dbReference>
<dbReference type="SMART" id="SM00346">
    <property type="entry name" value="HTH_ICLR"/>
    <property type="match status" value="1"/>
</dbReference>
<dbReference type="Gene3D" id="1.10.10.10">
    <property type="entry name" value="Winged helix-like DNA-binding domain superfamily/Winged helix DNA-binding domain"/>
    <property type="match status" value="1"/>
</dbReference>
<dbReference type="InterPro" id="IPR036388">
    <property type="entry name" value="WH-like_DNA-bd_sf"/>
</dbReference>
<dbReference type="InterPro" id="IPR029016">
    <property type="entry name" value="GAF-like_dom_sf"/>
</dbReference>
<dbReference type="InterPro" id="IPR014757">
    <property type="entry name" value="Tscrpt_reg_IclR_C"/>
</dbReference>
<dbReference type="Gene3D" id="3.30.450.40">
    <property type="match status" value="1"/>
</dbReference>
<keyword evidence="1" id="KW-0805">Transcription regulation</keyword>
<feature type="domain" description="HTH iclR-type" evidence="4">
    <location>
        <begin position="8"/>
        <end position="70"/>
    </location>
</feature>
<sequence length="260" mass="28985">MGEKKVSNQTVSKLVQLISCIAESRTPMRLQDISEHIGVPVATAFRYLNALVEEGLVFQDGATNRYAMTWRVCEYGKLVRNHMTIRNLSGSLVSELSVKLSRGVSLSIERGMECVYIDCVYDPTSISGGVPLQRIGLQAPIHAVSSGKLFLTAYEESDIDLLVNQKGLEQLTEKTITTKDDLMEELRRTKNNQYALDDQECEPGLRCVAVPIYDYSGEIAAALSCFGKVENMSFEQIHSDILPELRSVAKEISFRMGSYE</sequence>
<keyword evidence="2" id="KW-0238">DNA-binding</keyword>
<dbReference type="PROSITE" id="PS51077">
    <property type="entry name" value="HTH_ICLR"/>
    <property type="match status" value="1"/>
</dbReference>
<dbReference type="InterPro" id="IPR050707">
    <property type="entry name" value="HTH_MetabolicPath_Reg"/>
</dbReference>
<accession>A0A845QJH8</accession>
<dbReference type="PANTHER" id="PTHR30136">
    <property type="entry name" value="HELIX-TURN-HELIX TRANSCRIPTIONAL REGULATOR, ICLR FAMILY"/>
    <property type="match status" value="1"/>
</dbReference>
<protein>
    <submittedName>
        <fullName evidence="6">IclR family transcriptional regulator</fullName>
    </submittedName>
</protein>
<dbReference type="RefSeq" id="WP_160202323.1">
    <property type="nucleotide sequence ID" value="NZ_QXWK01000018.1"/>
</dbReference>
<organism evidence="6 7">
    <name type="scientific">Anaerotruncus colihominis</name>
    <dbReference type="NCBI Taxonomy" id="169435"/>
    <lineage>
        <taxon>Bacteria</taxon>
        <taxon>Bacillati</taxon>
        <taxon>Bacillota</taxon>
        <taxon>Clostridia</taxon>
        <taxon>Eubacteriales</taxon>
        <taxon>Oscillospiraceae</taxon>
        <taxon>Anaerotruncus</taxon>
    </lineage>
</organism>
<evidence type="ECO:0000313" key="6">
    <source>
        <dbReference type="EMBL" id="NBH62039.1"/>
    </source>
</evidence>
<dbReference type="PANTHER" id="PTHR30136:SF7">
    <property type="entry name" value="HTH-TYPE TRANSCRIPTIONAL REGULATOR KDGR-RELATED"/>
    <property type="match status" value="1"/>
</dbReference>
<evidence type="ECO:0000313" key="7">
    <source>
        <dbReference type="Proteomes" id="UP000446866"/>
    </source>
</evidence>
<dbReference type="PROSITE" id="PS51078">
    <property type="entry name" value="ICLR_ED"/>
    <property type="match status" value="1"/>
</dbReference>
<dbReference type="InterPro" id="IPR005471">
    <property type="entry name" value="Tscrpt_reg_IclR_N"/>
</dbReference>
<dbReference type="AlphaFoldDB" id="A0A845QJH8"/>
<dbReference type="EMBL" id="QXWK01000018">
    <property type="protein sequence ID" value="NBH62039.1"/>
    <property type="molecule type" value="Genomic_DNA"/>
</dbReference>